<keyword evidence="2" id="KW-0560">Oxidoreductase</keyword>
<dbReference type="EMBL" id="JACHHP010000001">
    <property type="protein sequence ID" value="MBB5206870.1"/>
    <property type="molecule type" value="Genomic_DNA"/>
</dbReference>
<dbReference type="InterPro" id="IPR029032">
    <property type="entry name" value="AhpD-like"/>
</dbReference>
<dbReference type="SUPFAM" id="SSF69118">
    <property type="entry name" value="AhpD-like"/>
    <property type="match status" value="1"/>
</dbReference>
<protein>
    <submittedName>
        <fullName evidence="2">AhpD family alkylhydroperoxidase</fullName>
    </submittedName>
</protein>
<dbReference type="AlphaFoldDB" id="A0A7W8G0P6"/>
<dbReference type="PANTHER" id="PTHR34846:SF10">
    <property type="entry name" value="CYTOPLASMIC PROTEIN"/>
    <property type="match status" value="1"/>
</dbReference>
<name>A0A7W8G0P6_9GAMM</name>
<dbReference type="Proteomes" id="UP000521199">
    <property type="component" value="Unassembled WGS sequence"/>
</dbReference>
<evidence type="ECO:0000313" key="2">
    <source>
        <dbReference type="EMBL" id="MBB5206870.1"/>
    </source>
</evidence>
<evidence type="ECO:0000259" key="1">
    <source>
        <dbReference type="Pfam" id="PF02627"/>
    </source>
</evidence>
<organism evidence="2 3">
    <name type="scientific">Chiayiivirga flava</name>
    <dbReference type="NCBI Taxonomy" id="659595"/>
    <lineage>
        <taxon>Bacteria</taxon>
        <taxon>Pseudomonadati</taxon>
        <taxon>Pseudomonadota</taxon>
        <taxon>Gammaproteobacteria</taxon>
        <taxon>Lysobacterales</taxon>
        <taxon>Lysobacteraceae</taxon>
        <taxon>Chiayiivirga</taxon>
    </lineage>
</organism>
<dbReference type="Gene3D" id="1.20.1290.10">
    <property type="entry name" value="AhpD-like"/>
    <property type="match status" value="1"/>
</dbReference>
<dbReference type="PANTHER" id="PTHR34846">
    <property type="entry name" value="4-CARBOXYMUCONOLACTONE DECARBOXYLASE FAMILY PROTEIN (AFU_ORTHOLOGUE AFUA_6G11590)"/>
    <property type="match status" value="1"/>
</dbReference>
<dbReference type="NCBIfam" id="TIGR00778">
    <property type="entry name" value="ahpD_dom"/>
    <property type="match status" value="1"/>
</dbReference>
<evidence type="ECO:0000313" key="3">
    <source>
        <dbReference type="Proteomes" id="UP000521199"/>
    </source>
</evidence>
<dbReference type="RefSeq" id="WP_183959248.1">
    <property type="nucleotide sequence ID" value="NZ_JACHHP010000001.1"/>
</dbReference>
<gene>
    <name evidence="2" type="ORF">HNQ52_000386</name>
</gene>
<dbReference type="Pfam" id="PF02627">
    <property type="entry name" value="CMD"/>
    <property type="match status" value="1"/>
</dbReference>
<keyword evidence="2" id="KW-0575">Peroxidase</keyword>
<feature type="domain" description="Carboxymuconolactone decarboxylase-like" evidence="1">
    <location>
        <begin position="15"/>
        <end position="97"/>
    </location>
</feature>
<comment type="caution">
    <text evidence="2">The sequence shown here is derived from an EMBL/GenBank/DDBJ whole genome shotgun (WGS) entry which is preliminary data.</text>
</comment>
<dbReference type="InterPro" id="IPR003779">
    <property type="entry name" value="CMD-like"/>
</dbReference>
<proteinExistence type="predicted"/>
<reference evidence="2 3" key="1">
    <citation type="submission" date="2020-08" db="EMBL/GenBank/DDBJ databases">
        <title>Genomic Encyclopedia of Type Strains, Phase IV (KMG-IV): sequencing the most valuable type-strain genomes for metagenomic binning, comparative biology and taxonomic classification.</title>
        <authorList>
            <person name="Goeker M."/>
        </authorList>
    </citation>
    <scope>NUCLEOTIDE SEQUENCE [LARGE SCALE GENOMIC DNA]</scope>
    <source>
        <strain evidence="2 3">DSM 24163</strain>
    </source>
</reference>
<keyword evidence="3" id="KW-1185">Reference proteome</keyword>
<sequence>MSRTDAPIRLPQQLPAVMQRLIATQQAIGEAETDATLHHLVVLRASQLNQCGFCVKMHAAEARAGGETNARLDHLAAWRHVGDYSARERAALAWTEALTRLDPAADLAALRSELRVHFDEAELAALTATIAMINLWNRVQIASH</sequence>
<accession>A0A7W8G0P6</accession>
<dbReference type="GO" id="GO:0051920">
    <property type="term" value="F:peroxiredoxin activity"/>
    <property type="evidence" value="ECO:0007669"/>
    <property type="project" value="InterPro"/>
</dbReference>
<dbReference type="InterPro" id="IPR004675">
    <property type="entry name" value="AhpD_core"/>
</dbReference>